<dbReference type="Proteomes" id="UP001194468">
    <property type="component" value="Unassembled WGS sequence"/>
</dbReference>
<dbReference type="AlphaFoldDB" id="A0AAD4G9K3"/>
<reference evidence="2" key="2">
    <citation type="journal article" date="2020" name="Nat. Commun.">
        <title>Large-scale genome sequencing of mycorrhizal fungi provides insights into the early evolution of symbiotic traits.</title>
        <authorList>
            <person name="Miyauchi S."/>
            <person name="Kiss E."/>
            <person name="Kuo A."/>
            <person name="Drula E."/>
            <person name="Kohler A."/>
            <person name="Sanchez-Garcia M."/>
            <person name="Morin E."/>
            <person name="Andreopoulos B."/>
            <person name="Barry K.W."/>
            <person name="Bonito G."/>
            <person name="Buee M."/>
            <person name="Carver A."/>
            <person name="Chen C."/>
            <person name="Cichocki N."/>
            <person name="Clum A."/>
            <person name="Culley D."/>
            <person name="Crous P.W."/>
            <person name="Fauchery L."/>
            <person name="Girlanda M."/>
            <person name="Hayes R.D."/>
            <person name="Keri Z."/>
            <person name="LaButti K."/>
            <person name="Lipzen A."/>
            <person name="Lombard V."/>
            <person name="Magnuson J."/>
            <person name="Maillard F."/>
            <person name="Murat C."/>
            <person name="Nolan M."/>
            <person name="Ohm R.A."/>
            <person name="Pangilinan J."/>
            <person name="Pereira M.F."/>
            <person name="Perotto S."/>
            <person name="Peter M."/>
            <person name="Pfister S."/>
            <person name="Riley R."/>
            <person name="Sitrit Y."/>
            <person name="Stielow J.B."/>
            <person name="Szollosi G."/>
            <person name="Zifcakova L."/>
            <person name="Stursova M."/>
            <person name="Spatafora J.W."/>
            <person name="Tedersoo L."/>
            <person name="Vaario L.M."/>
            <person name="Yamada A."/>
            <person name="Yan M."/>
            <person name="Wang P."/>
            <person name="Xu J."/>
            <person name="Bruns T."/>
            <person name="Baldrian P."/>
            <person name="Vilgalys R."/>
            <person name="Dunand C."/>
            <person name="Henrissat B."/>
            <person name="Grigoriev I.V."/>
            <person name="Hibbett D."/>
            <person name="Nagy L.G."/>
            <person name="Martin F.M."/>
        </authorList>
    </citation>
    <scope>NUCLEOTIDE SEQUENCE</scope>
    <source>
        <strain evidence="2">BED1</strain>
    </source>
</reference>
<keyword evidence="3" id="KW-1185">Reference proteome</keyword>
<evidence type="ECO:0000313" key="2">
    <source>
        <dbReference type="EMBL" id="KAF8430594.1"/>
    </source>
</evidence>
<feature type="region of interest" description="Disordered" evidence="1">
    <location>
        <begin position="1"/>
        <end position="37"/>
    </location>
</feature>
<feature type="compositionally biased region" description="Basic and acidic residues" evidence="1">
    <location>
        <begin position="207"/>
        <end position="218"/>
    </location>
</feature>
<feature type="region of interest" description="Disordered" evidence="1">
    <location>
        <begin position="180"/>
        <end position="227"/>
    </location>
</feature>
<evidence type="ECO:0000256" key="1">
    <source>
        <dbReference type="SAM" id="MobiDB-lite"/>
    </source>
</evidence>
<comment type="caution">
    <text evidence="2">The sequence shown here is derived from an EMBL/GenBank/DDBJ whole genome shotgun (WGS) entry which is preliminary data.</text>
</comment>
<organism evidence="2 3">
    <name type="scientific">Boletus edulis BED1</name>
    <dbReference type="NCBI Taxonomy" id="1328754"/>
    <lineage>
        <taxon>Eukaryota</taxon>
        <taxon>Fungi</taxon>
        <taxon>Dikarya</taxon>
        <taxon>Basidiomycota</taxon>
        <taxon>Agaricomycotina</taxon>
        <taxon>Agaricomycetes</taxon>
        <taxon>Agaricomycetidae</taxon>
        <taxon>Boletales</taxon>
        <taxon>Boletineae</taxon>
        <taxon>Boletaceae</taxon>
        <taxon>Boletoideae</taxon>
        <taxon>Boletus</taxon>
    </lineage>
</organism>
<proteinExistence type="predicted"/>
<reference evidence="2" key="1">
    <citation type="submission" date="2019-10" db="EMBL/GenBank/DDBJ databases">
        <authorList>
            <consortium name="DOE Joint Genome Institute"/>
            <person name="Kuo A."/>
            <person name="Miyauchi S."/>
            <person name="Kiss E."/>
            <person name="Drula E."/>
            <person name="Kohler A."/>
            <person name="Sanchez-Garcia M."/>
            <person name="Andreopoulos B."/>
            <person name="Barry K.W."/>
            <person name="Bonito G."/>
            <person name="Buee M."/>
            <person name="Carver A."/>
            <person name="Chen C."/>
            <person name="Cichocki N."/>
            <person name="Clum A."/>
            <person name="Culley D."/>
            <person name="Crous P.W."/>
            <person name="Fauchery L."/>
            <person name="Girlanda M."/>
            <person name="Hayes R."/>
            <person name="Keri Z."/>
            <person name="LaButti K."/>
            <person name="Lipzen A."/>
            <person name="Lombard V."/>
            <person name="Magnuson J."/>
            <person name="Maillard F."/>
            <person name="Morin E."/>
            <person name="Murat C."/>
            <person name="Nolan M."/>
            <person name="Ohm R."/>
            <person name="Pangilinan J."/>
            <person name="Pereira M."/>
            <person name="Perotto S."/>
            <person name="Peter M."/>
            <person name="Riley R."/>
            <person name="Sitrit Y."/>
            <person name="Stielow B."/>
            <person name="Szollosi G."/>
            <person name="Zifcakova L."/>
            <person name="Stursova M."/>
            <person name="Spatafora J.W."/>
            <person name="Tedersoo L."/>
            <person name="Vaario L.-M."/>
            <person name="Yamada A."/>
            <person name="Yan M."/>
            <person name="Wang P."/>
            <person name="Xu J."/>
            <person name="Bruns T."/>
            <person name="Baldrian P."/>
            <person name="Vilgalys R."/>
            <person name="Henrissat B."/>
            <person name="Grigoriev I.V."/>
            <person name="Hibbett D."/>
            <person name="Nagy L.G."/>
            <person name="Martin F.M."/>
        </authorList>
    </citation>
    <scope>NUCLEOTIDE SEQUENCE</scope>
    <source>
        <strain evidence="2">BED1</strain>
    </source>
</reference>
<evidence type="ECO:0000313" key="3">
    <source>
        <dbReference type="Proteomes" id="UP001194468"/>
    </source>
</evidence>
<dbReference type="EMBL" id="WHUW01000060">
    <property type="protein sequence ID" value="KAF8430594.1"/>
    <property type="molecule type" value="Genomic_DNA"/>
</dbReference>
<gene>
    <name evidence="2" type="ORF">L210DRAFT_3508275</name>
</gene>
<accession>A0AAD4G9K3</accession>
<feature type="region of interest" description="Disordered" evidence="1">
    <location>
        <begin position="107"/>
        <end position="127"/>
    </location>
</feature>
<feature type="compositionally biased region" description="Polar residues" evidence="1">
    <location>
        <begin position="25"/>
        <end position="35"/>
    </location>
</feature>
<name>A0AAD4G9K3_BOLED</name>
<sequence>MPAEPRAEVNVNPFASPIKTRTPFAPTTTSDTKAQQPDVLATADLSLEQPKELEKHCSTVEERVRRKRKALKELEYLILGPNSAEGSPRQANLDAIQTCLDYSPETQAEDDLGIQRSSPFDDKHALRQSPLKVEKSLSTISREGTGEVLAEKSLCSKTRFCVKEADGSTTERCGAEYLTSSPSQFETPRPGSWKRSILRNPKPKGGATEKKTARDSARRKEKRKGLWKAGQPRIDVRTYLVKVLSGHRTLSSVVGRSVLMLNTSDHVFNFSGLTLNFLGLRSLELLPLGLVLTCGASYDT</sequence>
<protein>
    <submittedName>
        <fullName evidence="2">Uncharacterized protein</fullName>
    </submittedName>
</protein>